<proteinExistence type="predicted"/>
<organism evidence="3 4">
    <name type="scientific">Roseomonas acroporae</name>
    <dbReference type="NCBI Taxonomy" id="2937791"/>
    <lineage>
        <taxon>Bacteria</taxon>
        <taxon>Pseudomonadati</taxon>
        <taxon>Pseudomonadota</taxon>
        <taxon>Alphaproteobacteria</taxon>
        <taxon>Acetobacterales</taxon>
        <taxon>Roseomonadaceae</taxon>
        <taxon>Roseomonas</taxon>
    </lineage>
</organism>
<dbReference type="GO" id="GO:0004803">
    <property type="term" value="F:transposase activity"/>
    <property type="evidence" value="ECO:0007669"/>
    <property type="project" value="InterPro"/>
</dbReference>
<dbReference type="GO" id="GO:0006313">
    <property type="term" value="P:DNA transposition"/>
    <property type="evidence" value="ECO:0007669"/>
    <property type="project" value="InterPro"/>
</dbReference>
<comment type="caution">
    <text evidence="3">The sequence shown here is derived from an EMBL/GenBank/DDBJ whole genome shotgun (WGS) entry which is preliminary data.</text>
</comment>
<sequence>MPPPCPARAAVGGSGGRQGWPGRRGAQRVGDAPQDGEAGRAVLGPEAHEDGRGDALLGQVDIGDVVAAEAADRGGHEVVISQHPRRTKPLAIDKERYKRRHLIESFFAKIKEFKRIAMRSDKTDRSFAAMIHLAAAVIHSR</sequence>
<dbReference type="AlphaFoldDB" id="A0A9X1YC24"/>
<dbReference type="GO" id="GO:0003677">
    <property type="term" value="F:DNA binding"/>
    <property type="evidence" value="ECO:0007669"/>
    <property type="project" value="InterPro"/>
</dbReference>
<evidence type="ECO:0000259" key="2">
    <source>
        <dbReference type="Pfam" id="PF01609"/>
    </source>
</evidence>
<dbReference type="RefSeq" id="WP_248669423.1">
    <property type="nucleotide sequence ID" value="NZ_JALPRX010000120.1"/>
</dbReference>
<accession>A0A9X1YC24</accession>
<dbReference type="Pfam" id="PF01609">
    <property type="entry name" value="DDE_Tnp_1"/>
    <property type="match status" value="1"/>
</dbReference>
<evidence type="ECO:0000256" key="1">
    <source>
        <dbReference type="SAM" id="MobiDB-lite"/>
    </source>
</evidence>
<feature type="domain" description="Transposase IS4-like" evidence="2">
    <location>
        <begin position="89"/>
        <end position="136"/>
    </location>
</feature>
<protein>
    <submittedName>
        <fullName evidence="3">Transposase</fullName>
    </submittedName>
</protein>
<keyword evidence="4" id="KW-1185">Reference proteome</keyword>
<feature type="region of interest" description="Disordered" evidence="1">
    <location>
        <begin position="1"/>
        <end position="53"/>
    </location>
</feature>
<name>A0A9X1YC24_9PROT</name>
<evidence type="ECO:0000313" key="4">
    <source>
        <dbReference type="Proteomes" id="UP001139516"/>
    </source>
</evidence>
<evidence type="ECO:0000313" key="3">
    <source>
        <dbReference type="EMBL" id="MCK8787371.1"/>
    </source>
</evidence>
<reference evidence="3" key="1">
    <citation type="submission" date="2022-04" db="EMBL/GenBank/DDBJ databases">
        <title>Roseomonas acroporae sp. nov., isolated from coral Acropora digitifera.</title>
        <authorList>
            <person name="Sun H."/>
        </authorList>
    </citation>
    <scope>NUCLEOTIDE SEQUENCE</scope>
    <source>
        <strain evidence="3">NAR14</strain>
    </source>
</reference>
<dbReference type="EMBL" id="JALPRX010000120">
    <property type="protein sequence ID" value="MCK8787371.1"/>
    <property type="molecule type" value="Genomic_DNA"/>
</dbReference>
<dbReference type="Proteomes" id="UP001139516">
    <property type="component" value="Unassembled WGS sequence"/>
</dbReference>
<dbReference type="InterPro" id="IPR002559">
    <property type="entry name" value="Transposase_11"/>
</dbReference>
<gene>
    <name evidence="3" type="ORF">M0638_23660</name>
</gene>